<feature type="binding site" evidence="11">
    <location>
        <begin position="16"/>
        <end position="18"/>
    </location>
    <ligand>
        <name>NAD(+)</name>
        <dbReference type="ChEBI" id="CHEBI:57540"/>
    </ligand>
</feature>
<comment type="similarity">
    <text evidence="2 12">Belongs to the short-chain dehydrogenases/reductases (SDR) family.</text>
</comment>
<dbReference type="InterPro" id="IPR036291">
    <property type="entry name" value="NAD(P)-bd_dom_sf"/>
</dbReference>
<evidence type="ECO:0000256" key="5">
    <source>
        <dbReference type="ARBA" id="ARBA00023002"/>
    </source>
</evidence>
<dbReference type="GO" id="GO:0045150">
    <property type="term" value="P:acetoin catabolic process"/>
    <property type="evidence" value="ECO:0007669"/>
    <property type="project" value="InterPro"/>
</dbReference>
<dbReference type="SUPFAM" id="SSF51735">
    <property type="entry name" value="NAD(P)-binding Rossmann-fold domains"/>
    <property type="match status" value="1"/>
</dbReference>
<evidence type="ECO:0000256" key="4">
    <source>
        <dbReference type="ARBA" id="ARBA00016110"/>
    </source>
</evidence>
<evidence type="ECO:0000256" key="10">
    <source>
        <dbReference type="PIRSR" id="PIRSR614007-1"/>
    </source>
</evidence>
<feature type="binding site" evidence="11">
    <location>
        <position position="90"/>
    </location>
    <ligand>
        <name>NAD(+)</name>
        <dbReference type="ChEBI" id="CHEBI:57540"/>
    </ligand>
</feature>
<organism evidence="14 15">
    <name type="scientific">Paenibacillus durus</name>
    <name type="common">Paenibacillus azotofixans</name>
    <dbReference type="NCBI Taxonomy" id="44251"/>
    <lineage>
        <taxon>Bacteria</taxon>
        <taxon>Bacillati</taxon>
        <taxon>Bacillota</taxon>
        <taxon>Bacilli</taxon>
        <taxon>Bacillales</taxon>
        <taxon>Paenibacillaceae</taxon>
        <taxon>Paenibacillus</taxon>
    </lineage>
</organism>
<keyword evidence="6 11" id="KW-0520">NAD</keyword>
<accession>A0A089HUP5</accession>
<dbReference type="Proteomes" id="UP000029409">
    <property type="component" value="Chromosome"/>
</dbReference>
<dbReference type="GO" id="GO:0006633">
    <property type="term" value="P:fatty acid biosynthetic process"/>
    <property type="evidence" value="ECO:0007669"/>
    <property type="project" value="TreeGrafter"/>
</dbReference>
<feature type="domain" description="Ketoreductase" evidence="13">
    <location>
        <begin position="7"/>
        <end position="187"/>
    </location>
</feature>
<evidence type="ECO:0000313" key="15">
    <source>
        <dbReference type="Proteomes" id="UP000029409"/>
    </source>
</evidence>
<feature type="binding site" evidence="11">
    <location>
        <position position="37"/>
    </location>
    <ligand>
        <name>NAD(+)</name>
        <dbReference type="ChEBI" id="CHEBI:57540"/>
    </ligand>
</feature>
<gene>
    <name evidence="14" type="ORF">PDUR_20855</name>
</gene>
<dbReference type="InterPro" id="IPR002347">
    <property type="entry name" value="SDR_fam"/>
</dbReference>
<dbReference type="NCBIfam" id="NF005559">
    <property type="entry name" value="PRK07231.1"/>
    <property type="match status" value="1"/>
</dbReference>
<dbReference type="InterPro" id="IPR014007">
    <property type="entry name" value="23BDH"/>
</dbReference>
<protein>
    <recommendedName>
        <fullName evidence="4">Diacetyl reductase [(S)-acetoin forming]</fullName>
        <ecNumber evidence="3">1.1.1.304</ecNumber>
    </recommendedName>
    <alternativeName>
        <fullName evidence="7">Acetoin(diacetyl) reductase</fullName>
    </alternativeName>
    <alternativeName>
        <fullName evidence="8">Meso-2,3-butanediol dehydrogenase</fullName>
    </alternativeName>
</protein>
<evidence type="ECO:0000256" key="8">
    <source>
        <dbReference type="ARBA" id="ARBA00031758"/>
    </source>
</evidence>
<dbReference type="PRINTS" id="PR00080">
    <property type="entry name" value="SDRFAMILY"/>
</dbReference>
<dbReference type="PANTHER" id="PTHR42760:SF121">
    <property type="entry name" value="3-OXOACYL-(ACYL-CARRIER-PROTEIN) REDUCTASE"/>
    <property type="match status" value="1"/>
</dbReference>
<dbReference type="GO" id="GO:0048038">
    <property type="term" value="F:quinone binding"/>
    <property type="evidence" value="ECO:0007669"/>
    <property type="project" value="TreeGrafter"/>
</dbReference>
<keyword evidence="15" id="KW-1185">Reference proteome</keyword>
<dbReference type="AlphaFoldDB" id="A0A089HUP5"/>
<dbReference type="FunFam" id="3.40.50.720:FF:000084">
    <property type="entry name" value="Short-chain dehydrogenase reductase"/>
    <property type="match status" value="1"/>
</dbReference>
<evidence type="ECO:0000313" key="14">
    <source>
        <dbReference type="EMBL" id="AIQ14088.1"/>
    </source>
</evidence>
<evidence type="ECO:0000256" key="12">
    <source>
        <dbReference type="RuleBase" id="RU000363"/>
    </source>
</evidence>
<dbReference type="GO" id="GO:0052588">
    <property type="term" value="F:diacetyl reductase ((S)-acetoin forming) (NAD+) activity"/>
    <property type="evidence" value="ECO:0007669"/>
    <property type="project" value="UniProtKB-EC"/>
</dbReference>
<evidence type="ECO:0000256" key="6">
    <source>
        <dbReference type="ARBA" id="ARBA00023027"/>
    </source>
</evidence>
<comment type="function">
    <text evidence="1">Catalyzes the irreversible reduction of 2,3-butanediol to (S)-acetoin in the presence of NADH.</text>
</comment>
<reference evidence="14 15" key="1">
    <citation type="submission" date="2014-08" db="EMBL/GenBank/DDBJ databases">
        <title>Comparative genomics of the Paenibacillus odorifer group.</title>
        <authorList>
            <person name="den Bakker H.C."/>
            <person name="Tsai Y.-C."/>
            <person name="Martin N."/>
            <person name="Korlach J."/>
            <person name="Wiedmann M."/>
        </authorList>
    </citation>
    <scope>NUCLEOTIDE SEQUENCE [LARGE SCALE GENOMIC DNA]</scope>
    <source>
        <strain evidence="14 15">DSM 1735</strain>
    </source>
</reference>
<dbReference type="NCBIfam" id="TIGR02415">
    <property type="entry name" value="23BDH"/>
    <property type="match status" value="1"/>
</dbReference>
<dbReference type="STRING" id="44251.PDUR_20855"/>
<evidence type="ECO:0000259" key="13">
    <source>
        <dbReference type="SMART" id="SM00822"/>
    </source>
</evidence>
<feature type="binding site" evidence="11">
    <location>
        <position position="156"/>
    </location>
    <ligand>
        <name>NAD(+)</name>
        <dbReference type="ChEBI" id="CHEBI:57540"/>
    </ligand>
</feature>
<dbReference type="PRINTS" id="PR00081">
    <property type="entry name" value="GDHRDH"/>
</dbReference>
<dbReference type="SMART" id="SM00822">
    <property type="entry name" value="PKS_KR"/>
    <property type="match status" value="1"/>
</dbReference>
<dbReference type="NCBIfam" id="NF006394">
    <property type="entry name" value="PRK08643.1"/>
    <property type="match status" value="1"/>
</dbReference>
<dbReference type="PROSITE" id="PS00061">
    <property type="entry name" value="ADH_SHORT"/>
    <property type="match status" value="1"/>
</dbReference>
<dbReference type="Pfam" id="PF00106">
    <property type="entry name" value="adh_short"/>
    <property type="match status" value="1"/>
</dbReference>
<name>A0A089HUP5_PAEDU</name>
<dbReference type="EMBL" id="CP009288">
    <property type="protein sequence ID" value="AIQ14088.1"/>
    <property type="molecule type" value="Genomic_DNA"/>
</dbReference>
<keyword evidence="5" id="KW-0560">Oxidoreductase</keyword>
<evidence type="ECO:0000256" key="2">
    <source>
        <dbReference type="ARBA" id="ARBA00006484"/>
    </source>
</evidence>
<dbReference type="Gene3D" id="3.40.50.720">
    <property type="entry name" value="NAD(P)-binding Rossmann-like Domain"/>
    <property type="match status" value="1"/>
</dbReference>
<dbReference type="GO" id="GO:0008206">
    <property type="term" value="P:bile acid metabolic process"/>
    <property type="evidence" value="ECO:0007669"/>
    <property type="project" value="UniProtKB-ARBA"/>
</dbReference>
<feature type="active site" description="Proton acceptor" evidence="10">
    <location>
        <position position="156"/>
    </location>
</feature>
<evidence type="ECO:0000256" key="1">
    <source>
        <dbReference type="ARBA" id="ARBA00003200"/>
    </source>
</evidence>
<dbReference type="RefSeq" id="WP_042207887.1">
    <property type="nucleotide sequence ID" value="NZ_CP009288.1"/>
</dbReference>
<feature type="binding site" evidence="11">
    <location>
        <begin position="186"/>
        <end position="191"/>
    </location>
    <ligand>
        <name>NAD(+)</name>
        <dbReference type="ChEBI" id="CHEBI:57540"/>
    </ligand>
</feature>
<comment type="catalytic activity">
    <reaction evidence="9">
        <text>(S)-acetoin + NAD(+) = diacetyl + NADH + H(+)</text>
        <dbReference type="Rhea" id="RHEA:27286"/>
        <dbReference type="ChEBI" id="CHEBI:15378"/>
        <dbReference type="ChEBI" id="CHEBI:15687"/>
        <dbReference type="ChEBI" id="CHEBI:16583"/>
        <dbReference type="ChEBI" id="CHEBI:57540"/>
        <dbReference type="ChEBI" id="CHEBI:57945"/>
        <dbReference type="EC" id="1.1.1.304"/>
    </reaction>
</comment>
<dbReference type="eggNOG" id="COG1028">
    <property type="taxonomic scope" value="Bacteria"/>
</dbReference>
<dbReference type="KEGG" id="pdu:PDUR_20855"/>
<dbReference type="InterPro" id="IPR057326">
    <property type="entry name" value="KR_dom"/>
</dbReference>
<sequence length="260" mass="26872">MGRVDGKVALVTGGGQGIGRAIALRLSQDGFAVAVVDLNEDNAKKVAGEIESAGGRSLALKADVSNRDQVFAAVDETAAKLGGFDVIVNNAGIAPVKMLEEVTVEDLDKVFHINVASVIWGIQAATAKLKELGHGGKIVNASSQAGHVGNASLSVYSASKFAVRSLTQTAAQELAKYGITVNAYCPGIVQTPMWGSIDKQITSSKGEAEGEATKEFGSKITLGRLSTPEDVAAFVSFLAGPDSDYMTGQSPLIDGGMVFL</sequence>
<evidence type="ECO:0000256" key="11">
    <source>
        <dbReference type="PIRSR" id="PIRSR614007-2"/>
    </source>
</evidence>
<proteinExistence type="inferred from homology"/>
<dbReference type="EC" id="1.1.1.304" evidence="3"/>
<evidence type="ECO:0000256" key="9">
    <source>
        <dbReference type="ARBA" id="ARBA00047315"/>
    </source>
</evidence>
<feature type="binding site" evidence="11">
    <location>
        <begin position="63"/>
        <end position="64"/>
    </location>
    <ligand>
        <name>NAD(+)</name>
        <dbReference type="ChEBI" id="CHEBI:57540"/>
    </ligand>
</feature>
<dbReference type="PANTHER" id="PTHR42760">
    <property type="entry name" value="SHORT-CHAIN DEHYDROGENASES/REDUCTASES FAMILY MEMBER"/>
    <property type="match status" value="1"/>
</dbReference>
<feature type="binding site" evidence="11">
    <location>
        <position position="160"/>
    </location>
    <ligand>
        <name>NAD(+)</name>
        <dbReference type="ChEBI" id="CHEBI:57540"/>
    </ligand>
</feature>
<evidence type="ECO:0000256" key="3">
    <source>
        <dbReference type="ARBA" id="ARBA00012848"/>
    </source>
</evidence>
<dbReference type="OrthoDB" id="306388at2"/>
<dbReference type="InterPro" id="IPR020904">
    <property type="entry name" value="Sc_DH/Rdtase_CS"/>
</dbReference>
<evidence type="ECO:0000256" key="7">
    <source>
        <dbReference type="ARBA" id="ARBA00029989"/>
    </source>
</evidence>